<evidence type="ECO:0000256" key="1">
    <source>
        <dbReference type="SAM" id="Coils"/>
    </source>
</evidence>
<accession>A0A644XTR4</accession>
<dbReference type="EMBL" id="VSSQ01003122">
    <property type="protein sequence ID" value="MPM19158.1"/>
    <property type="molecule type" value="Genomic_DNA"/>
</dbReference>
<evidence type="ECO:0000313" key="3">
    <source>
        <dbReference type="EMBL" id="MPM19158.1"/>
    </source>
</evidence>
<feature type="domain" description="Lysozyme inhibitor LprI-like N-terminal" evidence="2">
    <location>
        <begin position="165"/>
        <end position="248"/>
    </location>
</feature>
<feature type="coiled-coil region" evidence="1">
    <location>
        <begin position="63"/>
        <end position="133"/>
    </location>
</feature>
<dbReference type="PROSITE" id="PS51257">
    <property type="entry name" value="PROKAR_LIPOPROTEIN"/>
    <property type="match status" value="1"/>
</dbReference>
<reference evidence="3" key="1">
    <citation type="submission" date="2019-08" db="EMBL/GenBank/DDBJ databases">
        <authorList>
            <person name="Kucharzyk K."/>
            <person name="Murdoch R.W."/>
            <person name="Higgins S."/>
            <person name="Loffler F."/>
        </authorList>
    </citation>
    <scope>NUCLEOTIDE SEQUENCE</scope>
</reference>
<dbReference type="PANTHER" id="PTHR39176:SF1">
    <property type="entry name" value="PERIPLASMIC PROTEIN"/>
    <property type="match status" value="1"/>
</dbReference>
<proteinExistence type="predicted"/>
<dbReference type="PANTHER" id="PTHR39176">
    <property type="entry name" value="PERIPLASMIC PROTEIN-RELATED"/>
    <property type="match status" value="1"/>
</dbReference>
<evidence type="ECO:0000259" key="2">
    <source>
        <dbReference type="Pfam" id="PF07007"/>
    </source>
</evidence>
<sequence>MKKIAVLLILLSTLITGCSKNKESNSFERYMEEGKRAVASEEYEVANKFFSLAMEENNKDTEAKALYNQSNNLVEVLKSIEDEKYDVAIQLCNAIEKVSSKSNIIKDVAKSLKEECSTLLEKLKEEAEEEISTRTITYKKTYYLNYLNKIDKNYKDAYDNVVAGAGLRKILEEEYSQWDEALNEILSVLKEQLPSDEMKSLTNSQKSWIKTKEADADFTQEEGGTGTLGLEMRADYLLETTKERCYYLVYDYMR</sequence>
<keyword evidence="1" id="KW-0175">Coiled coil</keyword>
<gene>
    <name evidence="3" type="ORF">SDC9_65576</name>
</gene>
<comment type="caution">
    <text evidence="3">The sequence shown here is derived from an EMBL/GenBank/DDBJ whole genome shotgun (WGS) entry which is preliminary data.</text>
</comment>
<protein>
    <recommendedName>
        <fullName evidence="2">Lysozyme inhibitor LprI-like N-terminal domain-containing protein</fullName>
    </recommendedName>
</protein>
<dbReference type="AlphaFoldDB" id="A0A644XTR4"/>
<dbReference type="Pfam" id="PF07007">
    <property type="entry name" value="LprI"/>
    <property type="match status" value="1"/>
</dbReference>
<organism evidence="3">
    <name type="scientific">bioreactor metagenome</name>
    <dbReference type="NCBI Taxonomy" id="1076179"/>
    <lineage>
        <taxon>unclassified sequences</taxon>
        <taxon>metagenomes</taxon>
        <taxon>ecological metagenomes</taxon>
    </lineage>
</organism>
<dbReference type="InterPro" id="IPR009739">
    <property type="entry name" value="LprI-like_N"/>
</dbReference>
<dbReference type="Gene3D" id="1.20.1270.180">
    <property type="match status" value="1"/>
</dbReference>
<name>A0A644XTR4_9ZZZZ</name>